<dbReference type="GO" id="GO:0000228">
    <property type="term" value="C:nuclear chromosome"/>
    <property type="evidence" value="ECO:0007669"/>
    <property type="project" value="InterPro"/>
</dbReference>
<feature type="compositionally biased region" description="Low complexity" evidence="6">
    <location>
        <begin position="1"/>
        <end position="46"/>
    </location>
</feature>
<feature type="region of interest" description="Disordered" evidence="6">
    <location>
        <begin position="1"/>
        <end position="49"/>
    </location>
</feature>
<keyword evidence="8" id="KW-1185">Reference proteome</keyword>
<evidence type="ECO:0000256" key="3">
    <source>
        <dbReference type="ARBA" id="ARBA00023015"/>
    </source>
</evidence>
<dbReference type="STRING" id="268505.A0A2A9P841"/>
<reference evidence="7 8" key="1">
    <citation type="journal article" date="2015" name="BMC Genomics">
        <title>Gene expression during zombie ant biting behavior reflects the complexity underlying fungal parasitic behavioral manipulation.</title>
        <authorList>
            <person name="de Bekker C."/>
            <person name="Ohm R.A."/>
            <person name="Loreto R.G."/>
            <person name="Sebastian A."/>
            <person name="Albert I."/>
            <person name="Merrow M."/>
            <person name="Brachmann A."/>
            <person name="Hughes D.P."/>
        </authorList>
    </citation>
    <scope>NUCLEOTIDE SEQUENCE [LARGE SCALE GENOMIC DNA]</scope>
    <source>
        <strain evidence="7 8">SC16a</strain>
    </source>
</reference>
<organism evidence="7 8">
    <name type="scientific">Ophiocordyceps unilateralis</name>
    <name type="common">Zombie-ant fungus</name>
    <name type="synonym">Torrubia unilateralis</name>
    <dbReference type="NCBI Taxonomy" id="268505"/>
    <lineage>
        <taxon>Eukaryota</taxon>
        <taxon>Fungi</taxon>
        <taxon>Dikarya</taxon>
        <taxon>Ascomycota</taxon>
        <taxon>Pezizomycotina</taxon>
        <taxon>Sordariomycetes</taxon>
        <taxon>Hypocreomycetidae</taxon>
        <taxon>Hypocreales</taxon>
        <taxon>Ophiocordycipitaceae</taxon>
        <taxon>Ophiocordyceps</taxon>
    </lineage>
</organism>
<keyword evidence="3" id="KW-0805">Transcription regulation</keyword>
<comment type="caution">
    <text evidence="7">The sequence shown here is derived from an EMBL/GenBank/DDBJ whole genome shotgun (WGS) entry which is preliminary data.</text>
</comment>
<feature type="compositionally biased region" description="Acidic residues" evidence="6">
    <location>
        <begin position="448"/>
        <end position="458"/>
    </location>
</feature>
<name>A0A2A9P841_OPHUN</name>
<dbReference type="OrthoDB" id="515064at2759"/>
<gene>
    <name evidence="7" type="ORF">XA68_15009</name>
</gene>
<evidence type="ECO:0000313" key="8">
    <source>
        <dbReference type="Proteomes" id="UP000037136"/>
    </source>
</evidence>
<accession>A0A2A9P841</accession>
<evidence type="ECO:0000256" key="4">
    <source>
        <dbReference type="ARBA" id="ARBA00023163"/>
    </source>
</evidence>
<keyword evidence="4" id="KW-0804">Transcription</keyword>
<comment type="subcellular location">
    <subcellularLocation>
        <location evidence="1">Nucleus</location>
    </subcellularLocation>
</comment>
<dbReference type="GO" id="GO:0006338">
    <property type="term" value="P:chromatin remodeling"/>
    <property type="evidence" value="ECO:0007669"/>
    <property type="project" value="InterPro"/>
</dbReference>
<keyword evidence="5" id="KW-0539">Nucleus</keyword>
<dbReference type="PANTHER" id="PTHR10019">
    <property type="entry name" value="SNF5"/>
    <property type="match status" value="1"/>
</dbReference>
<dbReference type="Proteomes" id="UP000037136">
    <property type="component" value="Unassembled WGS sequence"/>
</dbReference>
<protein>
    <submittedName>
        <fullName evidence="7">Uncharacterized protein</fullName>
    </submittedName>
</protein>
<feature type="region of interest" description="Disordered" evidence="6">
    <location>
        <begin position="435"/>
        <end position="523"/>
    </location>
</feature>
<feature type="region of interest" description="Disordered" evidence="6">
    <location>
        <begin position="382"/>
        <end position="405"/>
    </location>
</feature>
<sequence>MASASSSSSQQQQQQQQAQQQQQPPESAAGSSATPAQDDDAPPAMAVRTKESFNRLLVERYTSRDALAAATQAHQMQHTRKRSQEMRERVNEYRMLRNEYKAWFPPSRLFGDGYSGFANGYTENGARPPTSRVVYPSQKPRPGRRTTPPLKYGRKDMLKQAEQHEDLVPLRLEVEWDKIRLRDTFTWNLHERILQVELFAAQLVEDMGLKPPAAQPVYEQIVHQMREQLNDFYPFAFSDEDALDPELPYLAYKNDEMRILVKLNITIGQHTLVDQFEWEMNNPSNSPEEFAAAMARDLSLSGEFTTAIAHCIREQSQLFTKSLYSVGHPFDGRPVEDSDLVSAFLQTPLPTVFRPQQQAKEYAPYMYEMSEADLERNEMVFSREQRRQKRSINRRGGPQLPDLKERQRTIRTLIVSSVLPGAAADMDESRLYKRAVGGRKRAARDGDVSDSDESDESAPESPAPSQLAVGTARTRGMRGAASAAQQRMANLGRSETPEVSAALHHHETRTSRRFREETEEPGC</sequence>
<comment type="similarity">
    <text evidence="2">Belongs to the SNF5 family.</text>
</comment>
<evidence type="ECO:0000256" key="6">
    <source>
        <dbReference type="SAM" id="MobiDB-lite"/>
    </source>
</evidence>
<feature type="region of interest" description="Disordered" evidence="6">
    <location>
        <begin position="121"/>
        <end position="151"/>
    </location>
</feature>
<evidence type="ECO:0000256" key="5">
    <source>
        <dbReference type="ARBA" id="ARBA00023242"/>
    </source>
</evidence>
<proteinExistence type="inferred from homology"/>
<evidence type="ECO:0000256" key="2">
    <source>
        <dbReference type="ARBA" id="ARBA00010239"/>
    </source>
</evidence>
<dbReference type="Pfam" id="PF04855">
    <property type="entry name" value="SNF5"/>
    <property type="match status" value="1"/>
</dbReference>
<reference evidence="7 8" key="2">
    <citation type="journal article" date="2017" name="Sci. Rep.">
        <title>Ant-infecting Ophiocordyceps genomes reveal a high diversity of potential behavioral manipulation genes and a possible major role for enterotoxins.</title>
        <authorList>
            <person name="de Bekker C."/>
            <person name="Ohm R.A."/>
            <person name="Evans H.C."/>
            <person name="Brachmann A."/>
            <person name="Hughes D.P."/>
        </authorList>
    </citation>
    <scope>NUCLEOTIDE SEQUENCE [LARGE SCALE GENOMIC DNA]</scope>
    <source>
        <strain evidence="7 8">SC16a</strain>
    </source>
</reference>
<dbReference type="InterPro" id="IPR006939">
    <property type="entry name" value="SNF5"/>
</dbReference>
<dbReference type="EMBL" id="LAZP02000403">
    <property type="protein sequence ID" value="PFH57478.1"/>
    <property type="molecule type" value="Genomic_DNA"/>
</dbReference>
<feature type="compositionally biased region" description="Basic and acidic residues" evidence="6">
    <location>
        <begin position="504"/>
        <end position="516"/>
    </location>
</feature>
<dbReference type="AlphaFoldDB" id="A0A2A9P841"/>
<evidence type="ECO:0000313" key="7">
    <source>
        <dbReference type="EMBL" id="PFH57478.1"/>
    </source>
</evidence>
<evidence type="ECO:0000256" key="1">
    <source>
        <dbReference type="ARBA" id="ARBA00004123"/>
    </source>
</evidence>